<name>A0A329UGC3_9FIRM</name>
<accession>A0A329UGC3</accession>
<dbReference type="Proteomes" id="UP000250583">
    <property type="component" value="Unassembled WGS sequence"/>
</dbReference>
<evidence type="ECO:0000256" key="11">
    <source>
        <dbReference type="ARBA" id="ARBA00093666"/>
    </source>
</evidence>
<evidence type="ECO:0000256" key="4">
    <source>
        <dbReference type="ARBA" id="ARBA00022723"/>
    </source>
</evidence>
<comment type="cofactor">
    <cofactor evidence="1">
        <name>Zn(2+)</name>
        <dbReference type="ChEBI" id="CHEBI:29105"/>
    </cofactor>
</comment>
<keyword evidence="7" id="KW-0862">Zinc</keyword>
<keyword evidence="5" id="KW-0732">Signal</keyword>
<dbReference type="InterPro" id="IPR013230">
    <property type="entry name" value="Peptidase_M15A_C"/>
</dbReference>
<feature type="domain" description="Peptidase M15A C-terminal" evidence="12">
    <location>
        <begin position="20"/>
        <end position="115"/>
    </location>
</feature>
<protein>
    <recommendedName>
        <fullName evidence="11">Murein endopeptidase K</fullName>
    </recommendedName>
</protein>
<dbReference type="Gene3D" id="3.30.1380.10">
    <property type="match status" value="1"/>
</dbReference>
<dbReference type="GO" id="GO:0006508">
    <property type="term" value="P:proteolysis"/>
    <property type="evidence" value="ECO:0007669"/>
    <property type="project" value="UniProtKB-KW"/>
</dbReference>
<evidence type="ECO:0000256" key="5">
    <source>
        <dbReference type="ARBA" id="ARBA00022729"/>
    </source>
</evidence>
<dbReference type="GO" id="GO:0008237">
    <property type="term" value="F:metallopeptidase activity"/>
    <property type="evidence" value="ECO:0007669"/>
    <property type="project" value="UniProtKB-KW"/>
</dbReference>
<dbReference type="RefSeq" id="WP_112148001.1">
    <property type="nucleotide sequence ID" value="NZ_PRLE01000001.1"/>
</dbReference>
<keyword evidence="9" id="KW-0961">Cell wall biogenesis/degradation</keyword>
<dbReference type="PANTHER" id="PTHR37425:SF1">
    <property type="entry name" value="OUTER MEMBRANE PROTEIN"/>
    <property type="match status" value="1"/>
</dbReference>
<dbReference type="GO" id="GO:0071555">
    <property type="term" value="P:cell wall organization"/>
    <property type="evidence" value="ECO:0007669"/>
    <property type="project" value="UniProtKB-KW"/>
</dbReference>
<comment type="similarity">
    <text evidence="10">Belongs to the peptidase M15 family.</text>
</comment>
<evidence type="ECO:0000259" key="12">
    <source>
        <dbReference type="Pfam" id="PF08291"/>
    </source>
</evidence>
<evidence type="ECO:0000256" key="6">
    <source>
        <dbReference type="ARBA" id="ARBA00022801"/>
    </source>
</evidence>
<organism evidence="13 14">
    <name type="scientific">Faecalibacterium prausnitzii</name>
    <dbReference type="NCBI Taxonomy" id="853"/>
    <lineage>
        <taxon>Bacteria</taxon>
        <taxon>Bacillati</taxon>
        <taxon>Bacillota</taxon>
        <taxon>Clostridia</taxon>
        <taxon>Eubacteriales</taxon>
        <taxon>Oscillospiraceae</taxon>
        <taxon>Faecalibacterium</taxon>
    </lineage>
</organism>
<evidence type="ECO:0000256" key="2">
    <source>
        <dbReference type="ARBA" id="ARBA00004776"/>
    </source>
</evidence>
<evidence type="ECO:0000256" key="10">
    <source>
        <dbReference type="ARBA" id="ARBA00093448"/>
    </source>
</evidence>
<dbReference type="AlphaFoldDB" id="A0A329UGC3"/>
<dbReference type="SUPFAM" id="SSF55166">
    <property type="entry name" value="Hedgehog/DD-peptidase"/>
    <property type="match status" value="1"/>
</dbReference>
<comment type="caution">
    <text evidence="13">The sequence shown here is derived from an EMBL/GenBank/DDBJ whole genome shotgun (WGS) entry which is preliminary data.</text>
</comment>
<dbReference type="EMBL" id="PRLE01000001">
    <property type="protein sequence ID" value="RAW61747.1"/>
    <property type="molecule type" value="Genomic_DNA"/>
</dbReference>
<evidence type="ECO:0000256" key="9">
    <source>
        <dbReference type="ARBA" id="ARBA00023316"/>
    </source>
</evidence>
<dbReference type="GO" id="GO:0046872">
    <property type="term" value="F:metal ion binding"/>
    <property type="evidence" value="ECO:0007669"/>
    <property type="project" value="UniProtKB-KW"/>
</dbReference>
<proteinExistence type="inferred from homology"/>
<keyword evidence="3" id="KW-0645">Protease</keyword>
<evidence type="ECO:0000256" key="8">
    <source>
        <dbReference type="ARBA" id="ARBA00023049"/>
    </source>
</evidence>
<comment type="pathway">
    <text evidence="2">Cell wall biogenesis; cell wall polysaccharide biosynthesis.</text>
</comment>
<keyword evidence="8" id="KW-0482">Metalloprotease</keyword>
<evidence type="ECO:0000313" key="13">
    <source>
        <dbReference type="EMBL" id="RAW61747.1"/>
    </source>
</evidence>
<evidence type="ECO:0000313" key="14">
    <source>
        <dbReference type="Proteomes" id="UP000250583"/>
    </source>
</evidence>
<evidence type="ECO:0000256" key="7">
    <source>
        <dbReference type="ARBA" id="ARBA00022833"/>
    </source>
</evidence>
<dbReference type="OrthoDB" id="9765879at2"/>
<keyword evidence="6" id="KW-0378">Hydrolase</keyword>
<dbReference type="PANTHER" id="PTHR37425">
    <property type="match status" value="1"/>
</dbReference>
<dbReference type="InterPro" id="IPR010275">
    <property type="entry name" value="MepK"/>
</dbReference>
<dbReference type="Pfam" id="PF08291">
    <property type="entry name" value="Peptidase_M15_3"/>
    <property type="match status" value="1"/>
</dbReference>
<evidence type="ECO:0000256" key="3">
    <source>
        <dbReference type="ARBA" id="ARBA00022670"/>
    </source>
</evidence>
<keyword evidence="4" id="KW-0479">Metal-binding</keyword>
<evidence type="ECO:0000256" key="1">
    <source>
        <dbReference type="ARBA" id="ARBA00001947"/>
    </source>
</evidence>
<reference evidence="13 14" key="1">
    <citation type="submission" date="2018-02" db="EMBL/GenBank/DDBJ databases">
        <title>Complete genome sequencing of Faecalibacterium prausnitzii strains isolated from the human gut.</title>
        <authorList>
            <person name="Fitzgerald B.C."/>
            <person name="Shkoporov A.N."/>
            <person name="Ross P.R."/>
            <person name="Hill C."/>
        </authorList>
    </citation>
    <scope>NUCLEOTIDE SEQUENCE [LARGE SCALE GENOMIC DNA]</scope>
    <source>
        <strain evidence="13 14">APC923/61-1</strain>
    </source>
</reference>
<dbReference type="InterPro" id="IPR009045">
    <property type="entry name" value="Zn_M74/Hedgehog-like"/>
</dbReference>
<sequence length="142" mass="15966">MGIETYSLAKDGEKKLSANFRVREFACKDGSDPIMIDEELVVVLQRIREHFGKPLHITSGYRTGSYNARPDVNGSKTSQHLLGRAADFWVEGVTIAAVADYAETLLPERGGIGRYPKDKAHPKRKTGWVHVDTRPKKSRWTL</sequence>
<gene>
    <name evidence="13" type="ORF">C4N22_00860</name>
</gene>